<gene>
    <name evidence="2" type="ORF">CAY35_04935</name>
</gene>
<name>A0ABX5L4Z2_9MICC</name>
<dbReference type="PANTHER" id="PTHR21174">
    <property type="match status" value="1"/>
</dbReference>
<organism evidence="2 3">
    <name type="scientific">Pseudoglutamicibacter cumminsii</name>
    <dbReference type="NCBI Taxonomy" id="156979"/>
    <lineage>
        <taxon>Bacteria</taxon>
        <taxon>Bacillati</taxon>
        <taxon>Actinomycetota</taxon>
        <taxon>Actinomycetes</taxon>
        <taxon>Micrococcales</taxon>
        <taxon>Micrococcaceae</taxon>
        <taxon>Pseudoglutamicibacter</taxon>
    </lineage>
</organism>
<dbReference type="InterPro" id="IPR025109">
    <property type="entry name" value="DUF4031"/>
</dbReference>
<feature type="domain" description="DUF4031" evidence="1">
    <location>
        <begin position="3"/>
        <end position="77"/>
    </location>
</feature>
<dbReference type="PANTHER" id="PTHR21174:SF0">
    <property type="entry name" value="HD PHOSPHOHYDROLASE FAMILY PROTEIN-RELATED"/>
    <property type="match status" value="1"/>
</dbReference>
<dbReference type="RefSeq" id="WP_109303584.1">
    <property type="nucleotide sequence ID" value="NZ_QFWG01000005.1"/>
</dbReference>
<sequence length="312" mass="34723">MTILIDPPVWPAHGTHFSHVVSDTSLEELHAFAQRAGLPPRAFDHDHYDAPLRVYDSLVELGAVPVSASELTRRLRDSGLRVPARDRIERIEARLRTAFESVLPGQLSLGRELLERWKEPHRHYHDLRHLNQVLTGIDTISTAAGLGDSRDGRTAMRVARLAAWWHDSIYEGTPGEDEHASAELAARQLTGVVDTDVVQRVHCAILATADHAAVAADAAQRVSDIDAGVSMLLDADLSVLARPEAGYQRYTLDVRHEYAHVPENDFIAGRTRILEGMLATPQLYITDFGVQSWEAKARKNIASELARLKMHR</sequence>
<accession>A0ABX5L4Z2</accession>
<keyword evidence="3" id="KW-1185">Reference proteome</keyword>
<comment type="caution">
    <text evidence="2">The sequence shown here is derived from an EMBL/GenBank/DDBJ whole genome shotgun (WGS) entry which is preliminary data.</text>
</comment>
<evidence type="ECO:0000259" key="1">
    <source>
        <dbReference type="Pfam" id="PF13223"/>
    </source>
</evidence>
<dbReference type="Proteomes" id="UP000245514">
    <property type="component" value="Unassembled WGS sequence"/>
</dbReference>
<dbReference type="EMBL" id="QFWG01000005">
    <property type="protein sequence ID" value="PWI27802.1"/>
    <property type="molecule type" value="Genomic_DNA"/>
</dbReference>
<dbReference type="SUPFAM" id="SSF109604">
    <property type="entry name" value="HD-domain/PDEase-like"/>
    <property type="match status" value="1"/>
</dbReference>
<reference evidence="2 3" key="1">
    <citation type="submission" date="2018-05" db="EMBL/GenBank/DDBJ databases">
        <title>Draft Genome Sequence of Arthrobacter cumminsii IME1328, Isolated from a Patient Who Suffered from Foot Ulcers in China.</title>
        <authorList>
            <person name="Li M."/>
            <person name="Jiang Z."/>
            <person name="Sun Q."/>
            <person name="Tong Y."/>
        </authorList>
    </citation>
    <scope>NUCLEOTIDE SEQUENCE [LARGE SCALE GENOMIC DNA]</scope>
    <source>
        <strain evidence="2 3">IME1328</strain>
    </source>
</reference>
<protein>
    <submittedName>
        <fullName evidence="2">DUF4031 domain-containing protein</fullName>
    </submittedName>
</protein>
<evidence type="ECO:0000313" key="2">
    <source>
        <dbReference type="EMBL" id="PWI27802.1"/>
    </source>
</evidence>
<dbReference type="InterPro" id="IPR009218">
    <property type="entry name" value="HD_phosphohydro"/>
</dbReference>
<proteinExistence type="predicted"/>
<evidence type="ECO:0000313" key="3">
    <source>
        <dbReference type="Proteomes" id="UP000245514"/>
    </source>
</evidence>
<dbReference type="Pfam" id="PF13223">
    <property type="entry name" value="DUF4031"/>
    <property type="match status" value="1"/>
</dbReference>